<protein>
    <recommendedName>
        <fullName evidence="3">Ribosome maturation factor RimP</fullName>
    </recommendedName>
</protein>
<comment type="caution">
    <text evidence="7">The sequence shown here is derived from an EMBL/GenBank/DDBJ whole genome shotgun (WGS) entry which is preliminary data.</text>
</comment>
<organism evidence="7 8">
    <name type="scientific">Gordonia desulfuricans</name>
    <dbReference type="NCBI Taxonomy" id="89051"/>
    <lineage>
        <taxon>Bacteria</taxon>
        <taxon>Bacillati</taxon>
        <taxon>Actinomycetota</taxon>
        <taxon>Actinomycetes</taxon>
        <taxon>Mycobacteriales</taxon>
        <taxon>Gordoniaceae</taxon>
        <taxon>Gordonia</taxon>
    </lineage>
</organism>
<reference evidence="7 8" key="1">
    <citation type="submission" date="2020-01" db="EMBL/GenBank/DDBJ databases">
        <title>Investigation of new actinobacteria for the biodesulphurisation of diesel fuel.</title>
        <authorList>
            <person name="Athi Narayanan S.M."/>
        </authorList>
    </citation>
    <scope>NUCLEOTIDE SEQUENCE [LARGE SCALE GENOMIC DNA]</scope>
    <source>
        <strain evidence="7 8">213E</strain>
    </source>
</reference>
<dbReference type="AlphaFoldDB" id="A0A7K3LRM4"/>
<dbReference type="Pfam" id="PF17384">
    <property type="entry name" value="DUF150_C"/>
    <property type="match status" value="1"/>
</dbReference>
<dbReference type="InterPro" id="IPR035956">
    <property type="entry name" value="RimP_N_sf"/>
</dbReference>
<dbReference type="SUPFAM" id="SSF75420">
    <property type="entry name" value="YhbC-like, N-terminal domain"/>
    <property type="match status" value="1"/>
</dbReference>
<dbReference type="HAMAP" id="MF_01077">
    <property type="entry name" value="RimP"/>
    <property type="match status" value="1"/>
</dbReference>
<feature type="region of interest" description="Disordered" evidence="4">
    <location>
        <begin position="177"/>
        <end position="197"/>
    </location>
</feature>
<dbReference type="RefSeq" id="WP_053776400.1">
    <property type="nucleotide sequence ID" value="NZ_JAADZU010000050.1"/>
</dbReference>
<dbReference type="Proteomes" id="UP000466307">
    <property type="component" value="Unassembled WGS sequence"/>
</dbReference>
<evidence type="ECO:0000256" key="1">
    <source>
        <dbReference type="ARBA" id="ARBA00022490"/>
    </source>
</evidence>
<keyword evidence="1 3" id="KW-0963">Cytoplasm</keyword>
<comment type="subcellular location">
    <subcellularLocation>
        <location evidence="3">Cytoplasm</location>
    </subcellularLocation>
</comment>
<dbReference type="InterPro" id="IPR028998">
    <property type="entry name" value="RimP_C"/>
</dbReference>
<dbReference type="InterPro" id="IPR003728">
    <property type="entry name" value="Ribosome_maturation_RimP"/>
</dbReference>
<dbReference type="PANTHER" id="PTHR33867">
    <property type="entry name" value="RIBOSOME MATURATION FACTOR RIMP"/>
    <property type="match status" value="1"/>
</dbReference>
<dbReference type="Pfam" id="PF02576">
    <property type="entry name" value="RimP_N"/>
    <property type="match status" value="1"/>
</dbReference>
<evidence type="ECO:0000313" key="8">
    <source>
        <dbReference type="Proteomes" id="UP000466307"/>
    </source>
</evidence>
<evidence type="ECO:0000256" key="3">
    <source>
        <dbReference type="HAMAP-Rule" id="MF_01077"/>
    </source>
</evidence>
<comment type="function">
    <text evidence="3">Required for maturation of 30S ribosomal subunits.</text>
</comment>
<dbReference type="NCBIfam" id="NF000930">
    <property type="entry name" value="PRK00092.2-2"/>
    <property type="match status" value="1"/>
</dbReference>
<dbReference type="GO" id="GO:0005829">
    <property type="term" value="C:cytosol"/>
    <property type="evidence" value="ECO:0007669"/>
    <property type="project" value="TreeGrafter"/>
</dbReference>
<dbReference type="Gene3D" id="3.30.300.70">
    <property type="entry name" value="RimP-like superfamily, N-terminal"/>
    <property type="match status" value="1"/>
</dbReference>
<keyword evidence="2 3" id="KW-0690">Ribosome biogenesis</keyword>
<gene>
    <name evidence="3 7" type="primary">rimP</name>
    <name evidence="7" type="ORF">GYA93_15120</name>
</gene>
<dbReference type="GO" id="GO:0006412">
    <property type="term" value="P:translation"/>
    <property type="evidence" value="ECO:0007669"/>
    <property type="project" value="TreeGrafter"/>
</dbReference>
<dbReference type="PANTHER" id="PTHR33867:SF1">
    <property type="entry name" value="RIBOSOME MATURATION FACTOR RIMP"/>
    <property type="match status" value="1"/>
</dbReference>
<feature type="domain" description="Ribosome maturation factor RimP N-terminal" evidence="5">
    <location>
        <begin position="11"/>
        <end position="83"/>
    </location>
</feature>
<evidence type="ECO:0000259" key="6">
    <source>
        <dbReference type="Pfam" id="PF17384"/>
    </source>
</evidence>
<feature type="domain" description="Ribosome maturation factor RimP C-terminal" evidence="6">
    <location>
        <begin position="87"/>
        <end position="160"/>
    </location>
</feature>
<dbReference type="GO" id="GO:0000028">
    <property type="term" value="P:ribosomal small subunit assembly"/>
    <property type="evidence" value="ECO:0007669"/>
    <property type="project" value="TreeGrafter"/>
</dbReference>
<comment type="similarity">
    <text evidence="3">Belongs to the RimP family.</text>
</comment>
<feature type="compositionally biased region" description="Basic and acidic residues" evidence="4">
    <location>
        <begin position="178"/>
        <end position="191"/>
    </location>
</feature>
<dbReference type="EMBL" id="JAADZU010000050">
    <property type="protein sequence ID" value="NDK90903.1"/>
    <property type="molecule type" value="Genomic_DNA"/>
</dbReference>
<keyword evidence="8" id="KW-1185">Reference proteome</keyword>
<evidence type="ECO:0000313" key="7">
    <source>
        <dbReference type="EMBL" id="NDK90903.1"/>
    </source>
</evidence>
<evidence type="ECO:0000259" key="5">
    <source>
        <dbReference type="Pfam" id="PF02576"/>
    </source>
</evidence>
<evidence type="ECO:0000256" key="2">
    <source>
        <dbReference type="ARBA" id="ARBA00022517"/>
    </source>
</evidence>
<accession>A0A7K3LRM4</accession>
<evidence type="ECO:0000256" key="4">
    <source>
        <dbReference type="SAM" id="MobiDB-lite"/>
    </source>
</evidence>
<dbReference type="InterPro" id="IPR028989">
    <property type="entry name" value="RimP_N"/>
</dbReference>
<name>A0A7K3LRM4_9ACTN</name>
<sequence length="197" mass="21479">MRIDGERVRELVEGIVTSRGLDLEDVVVTTSGGQDEIVLIVDRDGGTDLDLLGDLTREINEVLDAHPDVSEDAYGLEITSPGIGRPLTLPRHWRRAQGRKVRIDLTPDAERKPTDDGPITGRIGAITDDAVEIVSNNKGRIGMRSVPFATVAAAAVEVDFSRPSVAELQRCGLDEDEIARRRDSGPTELERMTPTSE</sequence>
<proteinExistence type="inferred from homology"/>